<dbReference type="GO" id="GO:0022857">
    <property type="term" value="F:transmembrane transporter activity"/>
    <property type="evidence" value="ECO:0007669"/>
    <property type="project" value="InterPro"/>
</dbReference>
<evidence type="ECO:0000313" key="7">
    <source>
        <dbReference type="EMBL" id="MRS60543.1"/>
    </source>
</evidence>
<feature type="transmembrane region" description="Helical" evidence="5">
    <location>
        <begin position="337"/>
        <end position="359"/>
    </location>
</feature>
<dbReference type="PANTHER" id="PTHR23531">
    <property type="entry name" value="QUINOLENE RESISTANCE PROTEIN NORA"/>
    <property type="match status" value="1"/>
</dbReference>
<dbReference type="CDD" id="cd17489">
    <property type="entry name" value="MFS_YfcJ_like"/>
    <property type="match status" value="1"/>
</dbReference>
<keyword evidence="2 5" id="KW-0812">Transmembrane</keyword>
<keyword evidence="4 5" id="KW-0472">Membrane</keyword>
<dbReference type="PANTHER" id="PTHR23531:SF1">
    <property type="entry name" value="QUINOLENE RESISTANCE PROTEIN NORA"/>
    <property type="match status" value="1"/>
</dbReference>
<evidence type="ECO:0000256" key="1">
    <source>
        <dbReference type="ARBA" id="ARBA00004141"/>
    </source>
</evidence>
<feature type="transmembrane region" description="Helical" evidence="5">
    <location>
        <begin position="169"/>
        <end position="188"/>
    </location>
</feature>
<proteinExistence type="predicted"/>
<gene>
    <name evidence="7" type="ORF">GJJ30_04505</name>
</gene>
<evidence type="ECO:0000256" key="5">
    <source>
        <dbReference type="SAM" id="Phobius"/>
    </source>
</evidence>
<feature type="transmembrane region" description="Helical" evidence="5">
    <location>
        <begin position="139"/>
        <end position="163"/>
    </location>
</feature>
<dbReference type="InterPro" id="IPR052714">
    <property type="entry name" value="MFS_Exporter"/>
</dbReference>
<organism evidence="7 8">
    <name type="scientific">Larkinella terrae</name>
    <dbReference type="NCBI Taxonomy" id="2025311"/>
    <lineage>
        <taxon>Bacteria</taxon>
        <taxon>Pseudomonadati</taxon>
        <taxon>Bacteroidota</taxon>
        <taxon>Cytophagia</taxon>
        <taxon>Cytophagales</taxon>
        <taxon>Spirosomataceae</taxon>
        <taxon>Larkinella</taxon>
    </lineage>
</organism>
<sequence length="399" mass="43109">MEQPRTIYTPAFFLLCLSAFLFYASFNMLIPELPGYLTSLGGAEYKGYIISLFTITAGLSRPFSGRLTDSIGRVPVMAFGSLVCFVCGFLYPLVPLAVAHGVAALLLLRLVHGFSTGFKPTGTSAYVADIVPDERRGEAMGVLGLSGSIGMAFGPAIGSWLTAAFGLNPLFYTSSALALLSIIILLNMKETLLKRVPFRWKLLRISRRDVFEPTVISPSLVTFLNSFSFGAVITLTPDFSEALNVGNKGLFFTVFTISSLAIRFLAGKVSDQYGRRPVLRIASLLITAAMVLMAFSTSVASFLLAGVVFGISTGMYSPTAQAWTVDLSHSGNRGRALATMYIAMEAGIGLSAFLSATLYDNKTERFPLAFLVTAAFSLISFLYLLTGQKKKKATVFFEK</sequence>
<comment type="subcellular location">
    <subcellularLocation>
        <location evidence="1">Membrane</location>
        <topology evidence="1">Multi-pass membrane protein</topology>
    </subcellularLocation>
</comment>
<feature type="transmembrane region" description="Helical" evidence="5">
    <location>
        <begin position="97"/>
        <end position="118"/>
    </location>
</feature>
<dbReference type="GO" id="GO:0016020">
    <property type="term" value="C:membrane"/>
    <property type="evidence" value="ECO:0007669"/>
    <property type="project" value="UniProtKB-SubCell"/>
</dbReference>
<evidence type="ECO:0000256" key="2">
    <source>
        <dbReference type="ARBA" id="ARBA00022692"/>
    </source>
</evidence>
<dbReference type="EMBL" id="WJXZ01000002">
    <property type="protein sequence ID" value="MRS60543.1"/>
    <property type="molecule type" value="Genomic_DNA"/>
</dbReference>
<dbReference type="InterPro" id="IPR011701">
    <property type="entry name" value="MFS"/>
</dbReference>
<dbReference type="OrthoDB" id="9812221at2"/>
<evidence type="ECO:0000259" key="6">
    <source>
        <dbReference type="PROSITE" id="PS50850"/>
    </source>
</evidence>
<reference evidence="7 8" key="1">
    <citation type="journal article" date="2018" name="Antonie Van Leeuwenhoek">
        <title>Larkinella terrae sp. nov., isolated from soil on Jeju Island, South Korea.</title>
        <authorList>
            <person name="Ten L.N."/>
            <person name="Jeon J."/>
            <person name="Park S.J."/>
            <person name="Park S."/>
            <person name="Lee S.Y."/>
            <person name="Kim M.K."/>
            <person name="Jung H.Y."/>
        </authorList>
    </citation>
    <scope>NUCLEOTIDE SEQUENCE [LARGE SCALE GENOMIC DNA]</scope>
    <source>
        <strain evidence="7 8">KCTC 52001</strain>
    </source>
</reference>
<dbReference type="AlphaFoldDB" id="A0A7K0EFC1"/>
<dbReference type="SUPFAM" id="SSF103473">
    <property type="entry name" value="MFS general substrate transporter"/>
    <property type="match status" value="1"/>
</dbReference>
<feature type="transmembrane region" description="Helical" evidence="5">
    <location>
        <begin position="365"/>
        <end position="385"/>
    </location>
</feature>
<dbReference type="InterPro" id="IPR005829">
    <property type="entry name" value="Sugar_transporter_CS"/>
</dbReference>
<keyword evidence="3 5" id="KW-1133">Transmembrane helix</keyword>
<dbReference type="PROSITE" id="PS50850">
    <property type="entry name" value="MFS"/>
    <property type="match status" value="1"/>
</dbReference>
<dbReference type="Gene3D" id="1.20.1250.20">
    <property type="entry name" value="MFS general substrate transporter like domains"/>
    <property type="match status" value="2"/>
</dbReference>
<comment type="caution">
    <text evidence="7">The sequence shown here is derived from an EMBL/GenBank/DDBJ whole genome shotgun (WGS) entry which is preliminary data.</text>
</comment>
<feature type="transmembrane region" description="Helical" evidence="5">
    <location>
        <begin position="71"/>
        <end position="91"/>
    </location>
</feature>
<evidence type="ECO:0000313" key="8">
    <source>
        <dbReference type="Proteomes" id="UP000441754"/>
    </source>
</evidence>
<evidence type="ECO:0000256" key="3">
    <source>
        <dbReference type="ARBA" id="ARBA00022989"/>
    </source>
</evidence>
<dbReference type="InterPro" id="IPR036259">
    <property type="entry name" value="MFS_trans_sf"/>
</dbReference>
<feature type="transmembrane region" description="Helical" evidence="5">
    <location>
        <begin position="45"/>
        <end position="64"/>
    </location>
</feature>
<keyword evidence="8" id="KW-1185">Reference proteome</keyword>
<feature type="transmembrane region" description="Helical" evidence="5">
    <location>
        <begin position="209"/>
        <end position="229"/>
    </location>
</feature>
<evidence type="ECO:0000256" key="4">
    <source>
        <dbReference type="ARBA" id="ARBA00023136"/>
    </source>
</evidence>
<dbReference type="RefSeq" id="WP_154173619.1">
    <property type="nucleotide sequence ID" value="NZ_WJXZ01000002.1"/>
</dbReference>
<feature type="domain" description="Major facilitator superfamily (MFS) profile" evidence="6">
    <location>
        <begin position="11"/>
        <end position="392"/>
    </location>
</feature>
<dbReference type="Proteomes" id="UP000441754">
    <property type="component" value="Unassembled WGS sequence"/>
</dbReference>
<feature type="transmembrane region" description="Helical" evidence="5">
    <location>
        <begin position="7"/>
        <end position="25"/>
    </location>
</feature>
<accession>A0A7K0EFC1</accession>
<dbReference type="PROSITE" id="PS00216">
    <property type="entry name" value="SUGAR_TRANSPORT_1"/>
    <property type="match status" value="1"/>
</dbReference>
<name>A0A7K0EFC1_9BACT</name>
<protein>
    <submittedName>
        <fullName evidence="7">MFS transporter</fullName>
    </submittedName>
</protein>
<feature type="transmembrane region" description="Helical" evidence="5">
    <location>
        <begin position="249"/>
        <end position="266"/>
    </location>
</feature>
<dbReference type="InterPro" id="IPR020846">
    <property type="entry name" value="MFS_dom"/>
</dbReference>
<dbReference type="Pfam" id="PF07690">
    <property type="entry name" value="MFS_1"/>
    <property type="match status" value="2"/>
</dbReference>